<dbReference type="VEuPathDB" id="FungiDB:BDV34DRAFT_48193"/>
<evidence type="ECO:0000313" key="3">
    <source>
        <dbReference type="Proteomes" id="UP000326532"/>
    </source>
</evidence>
<evidence type="ECO:0000256" key="1">
    <source>
        <dbReference type="SAM" id="Phobius"/>
    </source>
</evidence>
<dbReference type="Proteomes" id="UP000326532">
    <property type="component" value="Unassembled WGS sequence"/>
</dbReference>
<organism evidence="2 3">
    <name type="scientific">Aspergillus parasiticus</name>
    <dbReference type="NCBI Taxonomy" id="5067"/>
    <lineage>
        <taxon>Eukaryota</taxon>
        <taxon>Fungi</taxon>
        <taxon>Dikarya</taxon>
        <taxon>Ascomycota</taxon>
        <taxon>Pezizomycotina</taxon>
        <taxon>Eurotiomycetes</taxon>
        <taxon>Eurotiomycetidae</taxon>
        <taxon>Eurotiales</taxon>
        <taxon>Aspergillaceae</taxon>
        <taxon>Aspergillus</taxon>
        <taxon>Aspergillus subgen. Circumdati</taxon>
    </lineage>
</organism>
<feature type="transmembrane region" description="Helical" evidence="1">
    <location>
        <begin position="79"/>
        <end position="99"/>
    </location>
</feature>
<name>A0A5N6D1M0_ASPPA</name>
<dbReference type="OMA" id="HIRKTHV"/>
<dbReference type="AlphaFoldDB" id="A0A5N6D1M0"/>
<protein>
    <submittedName>
        <fullName evidence="2">Uncharacterized protein</fullName>
    </submittedName>
</protein>
<dbReference type="EMBL" id="ML735091">
    <property type="protein sequence ID" value="KAB8199166.1"/>
    <property type="molecule type" value="Genomic_DNA"/>
</dbReference>
<feature type="transmembrane region" description="Helical" evidence="1">
    <location>
        <begin position="12"/>
        <end position="36"/>
    </location>
</feature>
<keyword evidence="1" id="KW-1133">Transmembrane helix</keyword>
<keyword evidence="1" id="KW-0472">Membrane</keyword>
<gene>
    <name evidence="2" type="ORF">BDV34DRAFT_48193</name>
</gene>
<keyword evidence="3" id="KW-1185">Reference proteome</keyword>
<reference evidence="2 3" key="1">
    <citation type="submission" date="2019-04" db="EMBL/GenBank/DDBJ databases">
        <title>Fungal friends and foes A comparative genomics study of 23 Aspergillus species from section Flavi.</title>
        <authorList>
            <consortium name="DOE Joint Genome Institute"/>
            <person name="Kjaerbolling I."/>
            <person name="Vesth T.C."/>
            <person name="Frisvad J.C."/>
            <person name="Nybo J.L."/>
            <person name="Theobald S."/>
            <person name="Kildgaard S."/>
            <person name="Petersen T.I."/>
            <person name="Kuo A."/>
            <person name="Sato A."/>
            <person name="Lyhne E.K."/>
            <person name="Kogle M.E."/>
            <person name="Wiebenga A."/>
            <person name="Kun R.S."/>
            <person name="Lubbers R.J."/>
            <person name="Makela M.R."/>
            <person name="Barry K."/>
            <person name="Chovatia M."/>
            <person name="Clum A."/>
            <person name="Daum C."/>
            <person name="Haridas S."/>
            <person name="He G."/>
            <person name="LaButti K."/>
            <person name="Lipzen A."/>
            <person name="Mondo S."/>
            <person name="Pangilinan J."/>
            <person name="Riley R."/>
            <person name="Salamov A."/>
            <person name="Simmons B.A."/>
            <person name="Magnuson J.K."/>
            <person name="Henrissat B."/>
            <person name="Mortensen U.H."/>
            <person name="Larsen T.O."/>
            <person name="De vries R.P."/>
            <person name="Grigoriev I.V."/>
            <person name="Machida M."/>
            <person name="Baker S.E."/>
            <person name="Andersen M.R."/>
        </authorList>
    </citation>
    <scope>NUCLEOTIDE SEQUENCE [LARGE SCALE GENOMIC DNA]</scope>
    <source>
        <strain evidence="2 3">CBS 117618</strain>
    </source>
</reference>
<feature type="transmembrane region" description="Helical" evidence="1">
    <location>
        <begin position="48"/>
        <end position="67"/>
    </location>
</feature>
<sequence length="132" mass="15044">MDPRQPLSIRFMYGSALAVQGFDAFAFILTSSIVIPKQLELAHPLTRFWMRVTGVSFLPFVLNCWLLRKHHIRHSRVGFIVGSCFFLHNAGLAALYIWSAIEAGEYTIQPLWYAAGWRGVWATWSMWGLLAA</sequence>
<evidence type="ECO:0000313" key="2">
    <source>
        <dbReference type="EMBL" id="KAB8199166.1"/>
    </source>
</evidence>
<keyword evidence="1" id="KW-0812">Transmembrane</keyword>
<accession>A0A5N6D1M0</accession>
<proteinExistence type="predicted"/>